<reference evidence="1" key="1">
    <citation type="submission" date="2020-11" db="EMBL/GenBank/DDBJ databases">
        <authorList>
            <person name="Tran Van P."/>
        </authorList>
    </citation>
    <scope>NUCLEOTIDE SEQUENCE</scope>
</reference>
<dbReference type="SMART" id="SM00450">
    <property type="entry name" value="RHOD"/>
    <property type="match status" value="1"/>
</dbReference>
<dbReference type="PANTHER" id="PTHR43031:SF17">
    <property type="entry name" value="SULFURTRANSFERASE YTWF-RELATED"/>
    <property type="match status" value="1"/>
</dbReference>
<dbReference type="InterPro" id="IPR050229">
    <property type="entry name" value="GlpE_sulfurtransferase"/>
</dbReference>
<dbReference type="SUPFAM" id="SSF52821">
    <property type="entry name" value="Rhodanese/Cell cycle control phosphatase"/>
    <property type="match status" value="1"/>
</dbReference>
<dbReference type="EMBL" id="OB677218">
    <property type="protein sequence ID" value="CAD7236201.1"/>
    <property type="molecule type" value="Genomic_DNA"/>
</dbReference>
<sequence length="204" mass="22194">MPTSLNDWLRILENRMLYLSSEAAEQVRLSAKEGKCEGLPLRVAALVQEDGSFHYAIGFEDTPKDEDVRFSDKGVDLIVAPASAGNTGRSMYPFEEIDPATLASWLEKGESVRLIDVRSPAEYAQGIIEGGELMPLHLIPLQMPEAKEGEKLVIYCRTGMRSGQACGFLSQQGKDGALNLRGGIVAWAQQGLPISRADKDVSVG</sequence>
<dbReference type="OrthoDB" id="566238at2759"/>
<dbReference type="AlphaFoldDB" id="A0A7R8WQH6"/>
<gene>
    <name evidence="1" type="ORF">CTOB1V02_LOCUS14016</name>
</gene>
<dbReference type="InterPro" id="IPR001763">
    <property type="entry name" value="Rhodanese-like_dom"/>
</dbReference>
<protein>
    <submittedName>
        <fullName evidence="1">Uncharacterized protein</fullName>
    </submittedName>
</protein>
<proteinExistence type="predicted"/>
<organism evidence="1">
    <name type="scientific">Cyprideis torosa</name>
    <dbReference type="NCBI Taxonomy" id="163714"/>
    <lineage>
        <taxon>Eukaryota</taxon>
        <taxon>Metazoa</taxon>
        <taxon>Ecdysozoa</taxon>
        <taxon>Arthropoda</taxon>
        <taxon>Crustacea</taxon>
        <taxon>Oligostraca</taxon>
        <taxon>Ostracoda</taxon>
        <taxon>Podocopa</taxon>
        <taxon>Podocopida</taxon>
        <taxon>Cytherocopina</taxon>
        <taxon>Cytheroidea</taxon>
        <taxon>Cytherideidae</taxon>
        <taxon>Cyprideis</taxon>
    </lineage>
</organism>
<dbReference type="Gene3D" id="3.40.250.10">
    <property type="entry name" value="Rhodanese-like domain"/>
    <property type="match status" value="1"/>
</dbReference>
<name>A0A7R8WQH6_9CRUS</name>
<evidence type="ECO:0000313" key="1">
    <source>
        <dbReference type="EMBL" id="CAD7236201.1"/>
    </source>
</evidence>
<dbReference type="CDD" id="cd00158">
    <property type="entry name" value="RHOD"/>
    <property type="match status" value="1"/>
</dbReference>
<dbReference type="Gene3D" id="2.60.300.12">
    <property type="entry name" value="HesB-like domain"/>
    <property type="match status" value="1"/>
</dbReference>
<dbReference type="PANTHER" id="PTHR43031">
    <property type="entry name" value="FAD-DEPENDENT OXIDOREDUCTASE"/>
    <property type="match status" value="1"/>
</dbReference>
<accession>A0A7R8WQH6</accession>
<dbReference type="InterPro" id="IPR036873">
    <property type="entry name" value="Rhodanese-like_dom_sf"/>
</dbReference>
<dbReference type="InterPro" id="IPR035903">
    <property type="entry name" value="HesB-like_dom_sf"/>
</dbReference>
<dbReference type="PROSITE" id="PS50206">
    <property type="entry name" value="RHODANESE_3"/>
    <property type="match status" value="1"/>
</dbReference>
<dbReference type="Pfam" id="PF00581">
    <property type="entry name" value="Rhodanese"/>
    <property type="match status" value="1"/>
</dbReference>
<dbReference type="SUPFAM" id="SSF89360">
    <property type="entry name" value="HesB-like domain"/>
    <property type="match status" value="1"/>
</dbReference>